<comment type="similarity">
    <text evidence="2 9">Belongs to the CN hydrolase family. Apolipoprotein N-acyltransferase subfamily.</text>
</comment>
<name>A0ABZ0BF70_9SPHN</name>
<comment type="catalytic activity">
    <reaction evidence="9">
        <text>N-terminal S-1,2-diacyl-sn-glyceryl-L-cysteinyl-[lipoprotein] + a glycerophospholipid = N-acyl-S-1,2-diacyl-sn-glyceryl-L-cysteinyl-[lipoprotein] + a 2-acyl-sn-glycero-3-phospholipid + H(+)</text>
        <dbReference type="Rhea" id="RHEA:48228"/>
        <dbReference type="Rhea" id="RHEA-COMP:14681"/>
        <dbReference type="Rhea" id="RHEA-COMP:14684"/>
        <dbReference type="ChEBI" id="CHEBI:15378"/>
        <dbReference type="ChEBI" id="CHEBI:136912"/>
        <dbReference type="ChEBI" id="CHEBI:140656"/>
        <dbReference type="ChEBI" id="CHEBI:140657"/>
        <dbReference type="ChEBI" id="CHEBI:140660"/>
        <dbReference type="EC" id="2.3.1.269"/>
    </reaction>
</comment>
<evidence type="ECO:0000256" key="6">
    <source>
        <dbReference type="ARBA" id="ARBA00022989"/>
    </source>
</evidence>
<keyword evidence="12" id="KW-1185">Reference proteome</keyword>
<comment type="function">
    <text evidence="9">Catalyzes the phospholipid dependent N-acylation of the N-terminal cysteine of apolipoprotein, the last step in lipoprotein maturation.</text>
</comment>
<gene>
    <name evidence="9 11" type="primary">lnt</name>
    <name evidence="11" type="ORF">RPR59_05480</name>
</gene>
<feature type="transmembrane region" description="Helical" evidence="9">
    <location>
        <begin position="12"/>
        <end position="43"/>
    </location>
</feature>
<reference evidence="11 12" key="1">
    <citation type="submission" date="2023-09" db="EMBL/GenBank/DDBJ databases">
        <authorList>
            <person name="Rey-Velasco X."/>
        </authorList>
    </citation>
    <scope>NUCLEOTIDE SEQUENCE [LARGE SCALE GENOMIC DNA]</scope>
    <source>
        <strain evidence="11 12">W311</strain>
    </source>
</reference>
<proteinExistence type="inferred from homology"/>
<keyword evidence="6 9" id="KW-1133">Transmembrane helix</keyword>
<dbReference type="HAMAP" id="MF_01148">
    <property type="entry name" value="Lnt"/>
    <property type="match status" value="1"/>
</dbReference>
<dbReference type="SUPFAM" id="SSF56317">
    <property type="entry name" value="Carbon-nitrogen hydrolase"/>
    <property type="match status" value="1"/>
</dbReference>
<sequence>MSHWIRRHPYWVAIAAGLASATGFAPLDLWPLALICFAVWLWLVHDAPTLKSALLRGWTFGVAHFTIGNNWIQHAFDYQDKMPPALGYVAVVALALYLAVYPMLAGGLAWRFASPRSVGDLRTPPGPGFVLVAAAAWIVAEWLRATMFTGYAWNPLGMVWLPAFGIAQAASWIGTYALSGVAILAAGALLLAVGRRWALPAVTVAALALVAVIGRSPTPATGPDRPLVRVVQPNFGQEHVGSPGYNARILQAMMDLSGTPGRRPRLIVWPEGTVNYYVEDGYPPEWYWQADPAAVRDSIAGHLGPRDVALIGGTALEFGPAGKLAGAGNSIFVIRPDATLAGRYDKSHLVPYGEYLPMRSILEPLGLSRLVMGDYDFLPGPGPETIRIPGFGKVGMQICYEIIFSGQVVDAAHRPDFIFNPSNDAWFGTWGPPEHLAQARMRAIEEGLPILRATPNGISAVVGADGRLIDTIPHGKAGAIEVPLPAPEPPTLFARMGNWMAFLVVGLFLAAAVAIRAAKR</sequence>
<protein>
    <recommendedName>
        <fullName evidence="9">Apolipoprotein N-acyltransferase</fullName>
        <shortName evidence="9">ALP N-acyltransferase</shortName>
        <ecNumber evidence="9">2.3.1.269</ecNumber>
    </recommendedName>
</protein>
<evidence type="ECO:0000256" key="1">
    <source>
        <dbReference type="ARBA" id="ARBA00004651"/>
    </source>
</evidence>
<dbReference type="PROSITE" id="PS50263">
    <property type="entry name" value="CN_HYDROLASE"/>
    <property type="match status" value="1"/>
</dbReference>
<evidence type="ECO:0000313" key="11">
    <source>
        <dbReference type="EMBL" id="WNO55119.1"/>
    </source>
</evidence>
<evidence type="ECO:0000256" key="4">
    <source>
        <dbReference type="ARBA" id="ARBA00022679"/>
    </source>
</evidence>
<evidence type="ECO:0000256" key="3">
    <source>
        <dbReference type="ARBA" id="ARBA00022475"/>
    </source>
</evidence>
<feature type="transmembrane region" description="Helical" evidence="9">
    <location>
        <begin position="129"/>
        <end position="153"/>
    </location>
</feature>
<dbReference type="InterPro" id="IPR003010">
    <property type="entry name" value="C-N_Hydrolase"/>
</dbReference>
<dbReference type="Pfam" id="PF00795">
    <property type="entry name" value="CN_hydrolase"/>
    <property type="match status" value="1"/>
</dbReference>
<keyword evidence="8 9" id="KW-0012">Acyltransferase</keyword>
<evidence type="ECO:0000259" key="10">
    <source>
        <dbReference type="PROSITE" id="PS50263"/>
    </source>
</evidence>
<dbReference type="InterPro" id="IPR045378">
    <property type="entry name" value="LNT_N"/>
</dbReference>
<comment type="pathway">
    <text evidence="9">Protein modification; lipoprotein biosynthesis (N-acyl transfer).</text>
</comment>
<dbReference type="EMBL" id="CP135076">
    <property type="protein sequence ID" value="WNO55119.1"/>
    <property type="molecule type" value="Genomic_DNA"/>
</dbReference>
<keyword evidence="5 9" id="KW-0812">Transmembrane</keyword>
<feature type="transmembrane region" description="Helical" evidence="9">
    <location>
        <begin position="499"/>
        <end position="518"/>
    </location>
</feature>
<feature type="transmembrane region" description="Helical" evidence="9">
    <location>
        <begin position="173"/>
        <end position="192"/>
    </location>
</feature>
<evidence type="ECO:0000256" key="2">
    <source>
        <dbReference type="ARBA" id="ARBA00010065"/>
    </source>
</evidence>
<feature type="transmembrane region" description="Helical" evidence="9">
    <location>
        <begin position="85"/>
        <end position="108"/>
    </location>
</feature>
<keyword evidence="3 9" id="KW-1003">Cell membrane</keyword>
<dbReference type="InterPro" id="IPR004563">
    <property type="entry name" value="Apolipo_AcylTrfase"/>
</dbReference>
<evidence type="ECO:0000313" key="12">
    <source>
        <dbReference type="Proteomes" id="UP001302249"/>
    </source>
</evidence>
<comment type="subcellular location">
    <subcellularLocation>
        <location evidence="1 9">Cell membrane</location>
        <topology evidence="1 9">Multi-pass membrane protein</topology>
    </subcellularLocation>
</comment>
<dbReference type="EC" id="2.3.1.269" evidence="9"/>
<feature type="transmembrane region" description="Helical" evidence="9">
    <location>
        <begin position="197"/>
        <end position="214"/>
    </location>
</feature>
<evidence type="ECO:0000256" key="9">
    <source>
        <dbReference type="HAMAP-Rule" id="MF_01148"/>
    </source>
</evidence>
<dbReference type="CDD" id="cd07571">
    <property type="entry name" value="ALP_N-acyl_transferase"/>
    <property type="match status" value="1"/>
</dbReference>
<dbReference type="Proteomes" id="UP001302249">
    <property type="component" value="Chromosome"/>
</dbReference>
<dbReference type="PANTHER" id="PTHR38686:SF1">
    <property type="entry name" value="APOLIPOPROTEIN N-ACYLTRANSFERASE"/>
    <property type="match status" value="1"/>
</dbReference>
<evidence type="ECO:0000256" key="8">
    <source>
        <dbReference type="ARBA" id="ARBA00023315"/>
    </source>
</evidence>
<dbReference type="Pfam" id="PF20154">
    <property type="entry name" value="LNT_N"/>
    <property type="match status" value="1"/>
</dbReference>
<keyword evidence="4 9" id="KW-0808">Transferase</keyword>
<evidence type="ECO:0000256" key="7">
    <source>
        <dbReference type="ARBA" id="ARBA00023136"/>
    </source>
</evidence>
<accession>A0ABZ0BF70</accession>
<keyword evidence="7 9" id="KW-0472">Membrane</keyword>
<dbReference type="InterPro" id="IPR036526">
    <property type="entry name" value="C-N_Hydrolase_sf"/>
</dbReference>
<dbReference type="PANTHER" id="PTHR38686">
    <property type="entry name" value="APOLIPOPROTEIN N-ACYLTRANSFERASE"/>
    <property type="match status" value="1"/>
</dbReference>
<dbReference type="Gene3D" id="3.60.110.10">
    <property type="entry name" value="Carbon-nitrogen hydrolase"/>
    <property type="match status" value="1"/>
</dbReference>
<organism evidence="11 12">
    <name type="scientific">Stakelama saccharophila</name>
    <dbReference type="NCBI Taxonomy" id="3075605"/>
    <lineage>
        <taxon>Bacteria</taxon>
        <taxon>Pseudomonadati</taxon>
        <taxon>Pseudomonadota</taxon>
        <taxon>Alphaproteobacteria</taxon>
        <taxon>Sphingomonadales</taxon>
        <taxon>Sphingomonadaceae</taxon>
        <taxon>Stakelama</taxon>
    </lineage>
</organism>
<evidence type="ECO:0000256" key="5">
    <source>
        <dbReference type="ARBA" id="ARBA00022692"/>
    </source>
</evidence>
<dbReference type="NCBIfam" id="TIGR00546">
    <property type="entry name" value="lnt"/>
    <property type="match status" value="1"/>
</dbReference>
<feature type="domain" description="CN hydrolase" evidence="10">
    <location>
        <begin position="231"/>
        <end position="486"/>
    </location>
</feature>